<sequence>MIFDLNNHRDLHYYASTFITMPRCSLIFSLKGNIPLSLFAFKQKQNSFWFITLCLPFCLKLSNHNLSPILTILK</sequence>
<dbReference type="EMBL" id="GEDG01027135">
    <property type="protein sequence ID" value="JAP14047.1"/>
    <property type="molecule type" value="Transcribed_RNA"/>
</dbReference>
<evidence type="ECO:0000313" key="1">
    <source>
        <dbReference type="EMBL" id="JAP14047.1"/>
    </source>
</evidence>
<reference evidence="1" key="1">
    <citation type="submission" date="2015-12" db="EMBL/GenBank/DDBJ databases">
        <title>Gene expression during late stages of embryo sac development: a critical building block for successful pollen-pistil interactions.</title>
        <authorList>
            <person name="Liu Y."/>
            <person name="Joly V."/>
            <person name="Sabar M."/>
            <person name="Matton D.P."/>
        </authorList>
    </citation>
    <scope>NUCLEOTIDE SEQUENCE</scope>
</reference>
<protein>
    <submittedName>
        <fullName evidence="1">Putative ovule protein</fullName>
    </submittedName>
</protein>
<dbReference type="AlphaFoldDB" id="A0A0V0H0W3"/>
<organism evidence="1">
    <name type="scientific">Solanum chacoense</name>
    <name type="common">Chaco potato</name>
    <dbReference type="NCBI Taxonomy" id="4108"/>
    <lineage>
        <taxon>Eukaryota</taxon>
        <taxon>Viridiplantae</taxon>
        <taxon>Streptophyta</taxon>
        <taxon>Embryophyta</taxon>
        <taxon>Tracheophyta</taxon>
        <taxon>Spermatophyta</taxon>
        <taxon>Magnoliopsida</taxon>
        <taxon>eudicotyledons</taxon>
        <taxon>Gunneridae</taxon>
        <taxon>Pentapetalae</taxon>
        <taxon>asterids</taxon>
        <taxon>lamiids</taxon>
        <taxon>Solanales</taxon>
        <taxon>Solanaceae</taxon>
        <taxon>Solanoideae</taxon>
        <taxon>Solaneae</taxon>
        <taxon>Solanum</taxon>
    </lineage>
</organism>
<accession>A0A0V0H0W3</accession>
<proteinExistence type="predicted"/>
<name>A0A0V0H0W3_SOLCH</name>